<keyword evidence="3" id="KW-1185">Reference proteome</keyword>
<accession>A0ABM7VI22</accession>
<organism evidence="2 3">
    <name type="scientific">Persicobacter psychrovividus</name>
    <dbReference type="NCBI Taxonomy" id="387638"/>
    <lineage>
        <taxon>Bacteria</taxon>
        <taxon>Pseudomonadati</taxon>
        <taxon>Bacteroidota</taxon>
        <taxon>Cytophagia</taxon>
        <taxon>Cytophagales</taxon>
        <taxon>Persicobacteraceae</taxon>
        <taxon>Persicobacter</taxon>
    </lineage>
</organism>
<evidence type="ECO:0000256" key="1">
    <source>
        <dbReference type="ARBA" id="ARBA00010105"/>
    </source>
</evidence>
<dbReference type="Proteomes" id="UP001354989">
    <property type="component" value="Plasmid pPP1"/>
</dbReference>
<dbReference type="PANTHER" id="PTHR11215:SF1">
    <property type="entry name" value="MYG1 EXONUCLEASE"/>
    <property type="match status" value="1"/>
</dbReference>
<protein>
    <recommendedName>
        <fullName evidence="4">Metal-dependent hydrolase</fullName>
    </recommendedName>
</protein>
<gene>
    <name evidence="2" type="ORF">PEPS_28980</name>
</gene>
<proteinExistence type="inferred from homology"/>
<geneLocation type="plasmid" evidence="2 3">
    <name>pPP1</name>
</geneLocation>
<dbReference type="PANTHER" id="PTHR11215">
    <property type="entry name" value="METAL DEPENDENT HYDROLASE - RELATED"/>
    <property type="match status" value="1"/>
</dbReference>
<reference evidence="2 3" key="1">
    <citation type="submission" date="2021-12" db="EMBL/GenBank/DDBJ databases">
        <title>Genome sequencing of bacteria with rrn-lacking chromosome and rrn-plasmid.</title>
        <authorList>
            <person name="Anda M."/>
            <person name="Iwasaki W."/>
        </authorList>
    </citation>
    <scope>NUCLEOTIDE SEQUENCE [LARGE SCALE GENOMIC DNA]</scope>
    <source>
        <strain evidence="2 3">NBRC 101262</strain>
        <plasmid evidence="2 3">pPP1</plasmid>
    </source>
</reference>
<evidence type="ECO:0008006" key="4">
    <source>
        <dbReference type="Google" id="ProtNLM"/>
    </source>
</evidence>
<evidence type="ECO:0000313" key="3">
    <source>
        <dbReference type="Proteomes" id="UP001354989"/>
    </source>
</evidence>
<dbReference type="EMBL" id="AP025293">
    <property type="protein sequence ID" value="BDD00618.1"/>
    <property type="molecule type" value="Genomic_DNA"/>
</dbReference>
<keyword evidence="2" id="KW-0614">Plasmid</keyword>
<sequence>MHFLFLLSVHLCFSFYINYQTKGTLKTITLITHDGHFHADEIFATAIGLLYAEAFQYQTKIVRTRDADRISAVKNKSNAVWTIDVGGTFDPDTNDFDHHQDKDLACSCVMLWQYKGGSLLKAKAYGAEKCHAIYNGVFKKLSGIDYFDRGIADAHDKWYKSEFSQNGVMHLNQLIREMNHHSTDSEKEQNSRFEVLVLLAKEMLKNWMETAALRWDMANDPQAFVLQEGDAWMSLKQPMPNWRSLFPKKEMICFRTGNQFCVQYRPAVRQKLQQLKVNAQHIPDRGLLYCTSEAELKQVINCFQGKKETA</sequence>
<comment type="similarity">
    <text evidence="1">Belongs to the MYG1 family.</text>
</comment>
<evidence type="ECO:0000313" key="2">
    <source>
        <dbReference type="EMBL" id="BDD00618.1"/>
    </source>
</evidence>
<dbReference type="InterPro" id="IPR003226">
    <property type="entry name" value="MYG1_exonuclease"/>
</dbReference>
<name>A0ABM7VI22_9BACT</name>
<dbReference type="Pfam" id="PF03690">
    <property type="entry name" value="MYG1_exonuc"/>
    <property type="match status" value="1"/>
</dbReference>